<sequence>MRKFGAFSLAAFYLLLTTGVFVCLVHCSAEYMLGKPAQAMAAHKDDDQDGHDHEAMLPAGHDDNHEKGKAHDHKKTCGGGKDCSCCNQHDNYVVKENTSGSAELQLTALQVAIIPLPYHALAPVHRIYQAKVSWHNATGPPRAAEEQLFIKFRSLLI</sequence>
<dbReference type="Proteomes" id="UP000583101">
    <property type="component" value="Unassembled WGS sequence"/>
</dbReference>
<dbReference type="RefSeq" id="WP_134336455.1">
    <property type="nucleotide sequence ID" value="NZ_BMCZ01000003.1"/>
</dbReference>
<evidence type="ECO:0000256" key="1">
    <source>
        <dbReference type="SAM" id="MobiDB-lite"/>
    </source>
</evidence>
<accession>A0A4Y8AFP8</accession>
<reference evidence="3 4" key="1">
    <citation type="journal article" date="2016" name="Int. J. Syst. Evol. Microbiol.">
        <title>Proposal of Mucilaginibacter phyllosphaerae sp. nov. isolated from the phyllosphere of Galium album.</title>
        <authorList>
            <person name="Aydogan E.L."/>
            <person name="Busse H.J."/>
            <person name="Moser G."/>
            <person name="Muller C."/>
            <person name="Kampfer P."/>
            <person name="Glaeser S.P."/>
        </authorList>
    </citation>
    <scope>NUCLEOTIDE SEQUENCE [LARGE SCALE GENOMIC DNA]</scope>
    <source>
        <strain evidence="3 4">PP-F2FG21</strain>
    </source>
</reference>
<feature type="compositionally biased region" description="Basic and acidic residues" evidence="1">
    <location>
        <begin position="42"/>
        <end position="69"/>
    </location>
</feature>
<dbReference type="AlphaFoldDB" id="A0A4Y8AFP8"/>
<keyword evidence="5" id="KW-1185">Reference proteome</keyword>
<evidence type="ECO:0000313" key="3">
    <source>
        <dbReference type="EMBL" id="TEW66851.1"/>
    </source>
</evidence>
<gene>
    <name evidence="3" type="ORF">E2R65_10580</name>
    <name evidence="2" type="ORF">GGR35_003877</name>
</gene>
<dbReference type="EMBL" id="JACIEG010000009">
    <property type="protein sequence ID" value="MBB3971249.1"/>
    <property type="molecule type" value="Genomic_DNA"/>
</dbReference>
<dbReference type="Proteomes" id="UP000297248">
    <property type="component" value="Unassembled WGS sequence"/>
</dbReference>
<reference evidence="3" key="2">
    <citation type="submission" date="2019-03" db="EMBL/GenBank/DDBJ databases">
        <authorList>
            <person name="Yan Y.-Q."/>
            <person name="Du Z.-J."/>
        </authorList>
    </citation>
    <scope>NUCLEOTIDE SEQUENCE</scope>
    <source>
        <strain evidence="3">PP-F2FG21</strain>
    </source>
</reference>
<proteinExistence type="predicted"/>
<dbReference type="InterPro" id="IPR058512">
    <property type="entry name" value="DUF8199"/>
</dbReference>
<evidence type="ECO:0000313" key="5">
    <source>
        <dbReference type="Proteomes" id="UP000583101"/>
    </source>
</evidence>
<protein>
    <submittedName>
        <fullName evidence="2">ABC-type nickel/cobalt efflux system permease component RcnA</fullName>
    </submittedName>
</protein>
<organism evidence="3 4">
    <name type="scientific">Mucilaginibacter phyllosphaerae</name>
    <dbReference type="NCBI Taxonomy" id="1812349"/>
    <lineage>
        <taxon>Bacteria</taxon>
        <taxon>Pseudomonadati</taxon>
        <taxon>Bacteroidota</taxon>
        <taxon>Sphingobacteriia</taxon>
        <taxon>Sphingobacteriales</taxon>
        <taxon>Sphingobacteriaceae</taxon>
        <taxon>Mucilaginibacter</taxon>
    </lineage>
</organism>
<dbReference type="Pfam" id="PF26622">
    <property type="entry name" value="DUF8199"/>
    <property type="match status" value="1"/>
</dbReference>
<comment type="caution">
    <text evidence="3">The sequence shown here is derived from an EMBL/GenBank/DDBJ whole genome shotgun (WGS) entry which is preliminary data.</text>
</comment>
<evidence type="ECO:0000313" key="4">
    <source>
        <dbReference type="Proteomes" id="UP000297248"/>
    </source>
</evidence>
<reference evidence="2 5" key="3">
    <citation type="submission" date="2020-08" db="EMBL/GenBank/DDBJ databases">
        <title>Genomic Encyclopedia of Type Strains, Phase IV (KMG-IV): sequencing the most valuable type-strain genomes for metagenomic binning, comparative biology and taxonomic classification.</title>
        <authorList>
            <person name="Goeker M."/>
        </authorList>
    </citation>
    <scope>NUCLEOTIDE SEQUENCE [LARGE SCALE GENOMIC DNA]</scope>
    <source>
        <strain evidence="2 5">DSM 100995</strain>
    </source>
</reference>
<feature type="region of interest" description="Disordered" evidence="1">
    <location>
        <begin position="42"/>
        <end position="79"/>
    </location>
</feature>
<name>A0A4Y8AFP8_9SPHI</name>
<dbReference type="OrthoDB" id="798836at2"/>
<evidence type="ECO:0000313" key="2">
    <source>
        <dbReference type="EMBL" id="MBB3971249.1"/>
    </source>
</evidence>
<dbReference type="EMBL" id="SNQG01000003">
    <property type="protein sequence ID" value="TEW66851.1"/>
    <property type="molecule type" value="Genomic_DNA"/>
</dbReference>